<dbReference type="InterPro" id="IPR011063">
    <property type="entry name" value="TilS/TtcA_N"/>
</dbReference>
<evidence type="ECO:0000256" key="7">
    <source>
        <dbReference type="ARBA" id="ARBA00048539"/>
    </source>
</evidence>
<dbReference type="InterPro" id="IPR012094">
    <property type="entry name" value="tRNA_Ile_lys_synt"/>
</dbReference>
<keyword evidence="6 8" id="KW-0067">ATP-binding</keyword>
<evidence type="ECO:0000256" key="1">
    <source>
        <dbReference type="ARBA" id="ARBA00004496"/>
    </source>
</evidence>
<dbReference type="InterPro" id="IPR014729">
    <property type="entry name" value="Rossmann-like_a/b/a_fold"/>
</dbReference>
<dbReference type="RefSeq" id="WP_206253753.1">
    <property type="nucleotide sequence ID" value="NZ_CP071060.1"/>
</dbReference>
<reference evidence="10 11" key="1">
    <citation type="submission" date="2021-02" db="EMBL/GenBank/DDBJ databases">
        <title>Niveibacterium changnyeongensis HC41.</title>
        <authorList>
            <person name="Kang M."/>
        </authorList>
    </citation>
    <scope>NUCLEOTIDE SEQUENCE [LARGE SCALE GENOMIC DNA]</scope>
    <source>
        <strain evidence="10 11">HC41</strain>
    </source>
</reference>
<evidence type="ECO:0000256" key="8">
    <source>
        <dbReference type="HAMAP-Rule" id="MF_01161"/>
    </source>
</evidence>
<evidence type="ECO:0000256" key="2">
    <source>
        <dbReference type="ARBA" id="ARBA00022490"/>
    </source>
</evidence>
<dbReference type="InterPro" id="IPR012795">
    <property type="entry name" value="tRNA_Ile_lys_synt_N"/>
</dbReference>
<evidence type="ECO:0000256" key="3">
    <source>
        <dbReference type="ARBA" id="ARBA00022598"/>
    </source>
</evidence>
<sequence>MPDPERPKAPGTPGAVPLVEHFRLRLARLTQPGQTLTAAFSGGLDSTVLLHLLARWAPTLGLTLRAAHVHHGLQASADAWAAHCGDVCDRLGVPLTTLRVKVDTTQGIGIEAAARAARHAALRELGGDWLVLAHHRGDQAETLLHRLSRGSGVHGAAAMREADQRGGPPGLLRPLLDTPRSELLAWAQAEQLCWIEDPSNADTHFSRNFIRHALLAPLSTRFPGAEAALARAAGHFDEAAGLLDELAAIDHAHVASTRGASRAALLSLSDARLRNLLRARLAAQGYAAPDTDQLTEALRQLRCATSPWRAGFGAWALCVEDDDVWFERAPVPHAGPDCVWQGEALLHWGCVELHFEQTSTAGLQLTPGDLTLSARRGGERLRPHAARPARDLKTLGRDAGVPPWWRTALPVFRQAGQVVGWGEIWDAGLRGSDGWHITIRRPNAKF</sequence>
<comment type="similarity">
    <text evidence="8">Belongs to the tRNA(Ile)-lysidine synthase family.</text>
</comment>
<dbReference type="Gene3D" id="3.40.50.620">
    <property type="entry name" value="HUPs"/>
    <property type="match status" value="1"/>
</dbReference>
<dbReference type="SUPFAM" id="SSF82829">
    <property type="entry name" value="MesJ substrate recognition domain-like"/>
    <property type="match status" value="1"/>
</dbReference>
<gene>
    <name evidence="8 10" type="primary">tilS</name>
    <name evidence="10" type="ORF">JY500_15760</name>
</gene>
<keyword evidence="4 8" id="KW-0819">tRNA processing</keyword>
<protein>
    <recommendedName>
        <fullName evidence="8">tRNA(Ile)-lysidine synthase</fullName>
        <ecNumber evidence="8">6.3.4.19</ecNumber>
    </recommendedName>
    <alternativeName>
        <fullName evidence="8">tRNA(Ile)-2-lysyl-cytidine synthase</fullName>
    </alternativeName>
    <alternativeName>
        <fullName evidence="8">tRNA(Ile)-lysidine synthetase</fullName>
    </alternativeName>
</protein>
<proteinExistence type="inferred from homology"/>
<keyword evidence="3 8" id="KW-0436">Ligase</keyword>
<evidence type="ECO:0000256" key="6">
    <source>
        <dbReference type="ARBA" id="ARBA00022840"/>
    </source>
</evidence>
<organism evidence="10 11">
    <name type="scientific">Niveibacterium microcysteis</name>
    <dbReference type="NCBI Taxonomy" id="2811415"/>
    <lineage>
        <taxon>Bacteria</taxon>
        <taxon>Pseudomonadati</taxon>
        <taxon>Pseudomonadota</taxon>
        <taxon>Betaproteobacteria</taxon>
        <taxon>Rhodocyclales</taxon>
        <taxon>Rhodocyclaceae</taxon>
        <taxon>Niveibacterium</taxon>
    </lineage>
</organism>
<accession>A0ABX7M2D2</accession>
<dbReference type="SUPFAM" id="SSF52402">
    <property type="entry name" value="Adenine nucleotide alpha hydrolases-like"/>
    <property type="match status" value="1"/>
</dbReference>
<dbReference type="NCBIfam" id="TIGR02433">
    <property type="entry name" value="lysidine_TilS_C"/>
    <property type="match status" value="1"/>
</dbReference>
<dbReference type="SUPFAM" id="SSF56037">
    <property type="entry name" value="PheT/TilS domain"/>
    <property type="match status" value="1"/>
</dbReference>
<evidence type="ECO:0000256" key="5">
    <source>
        <dbReference type="ARBA" id="ARBA00022741"/>
    </source>
</evidence>
<evidence type="ECO:0000256" key="4">
    <source>
        <dbReference type="ARBA" id="ARBA00022694"/>
    </source>
</evidence>
<dbReference type="EMBL" id="CP071060">
    <property type="protein sequence ID" value="QSI75924.1"/>
    <property type="molecule type" value="Genomic_DNA"/>
</dbReference>
<keyword evidence="5 8" id="KW-0547">Nucleotide-binding</keyword>
<comment type="function">
    <text evidence="8">Ligates lysine onto the cytidine present at position 34 of the AUA codon-specific tRNA(Ile) that contains the anticodon CAU, in an ATP-dependent manner. Cytidine is converted to lysidine, thus changing the amino acid specificity of the tRNA from methionine to isoleucine.</text>
</comment>
<keyword evidence="11" id="KW-1185">Reference proteome</keyword>
<dbReference type="InterPro" id="IPR015262">
    <property type="entry name" value="tRNA_Ile_lys_synt_subst-bd"/>
</dbReference>
<comment type="domain">
    <text evidence="8">The N-terminal region contains the highly conserved SGGXDS motif, predicted to be a P-loop motif involved in ATP binding.</text>
</comment>
<comment type="catalytic activity">
    <reaction evidence="7 8">
        <text>cytidine(34) in tRNA(Ile2) + L-lysine + ATP = lysidine(34) in tRNA(Ile2) + AMP + diphosphate + H(+)</text>
        <dbReference type="Rhea" id="RHEA:43744"/>
        <dbReference type="Rhea" id="RHEA-COMP:10625"/>
        <dbReference type="Rhea" id="RHEA-COMP:10670"/>
        <dbReference type="ChEBI" id="CHEBI:15378"/>
        <dbReference type="ChEBI" id="CHEBI:30616"/>
        <dbReference type="ChEBI" id="CHEBI:32551"/>
        <dbReference type="ChEBI" id="CHEBI:33019"/>
        <dbReference type="ChEBI" id="CHEBI:82748"/>
        <dbReference type="ChEBI" id="CHEBI:83665"/>
        <dbReference type="ChEBI" id="CHEBI:456215"/>
        <dbReference type="EC" id="6.3.4.19"/>
    </reaction>
</comment>
<dbReference type="InterPro" id="IPR012796">
    <property type="entry name" value="Lysidine-tRNA-synth_C"/>
</dbReference>
<dbReference type="Proteomes" id="UP000663570">
    <property type="component" value="Chromosome"/>
</dbReference>
<feature type="binding site" evidence="8">
    <location>
        <begin position="41"/>
        <end position="46"/>
    </location>
    <ligand>
        <name>ATP</name>
        <dbReference type="ChEBI" id="CHEBI:30616"/>
    </ligand>
</feature>
<dbReference type="Pfam" id="PF11734">
    <property type="entry name" value="TilS_C"/>
    <property type="match status" value="1"/>
</dbReference>
<name>A0ABX7M2D2_9RHOO</name>
<dbReference type="PANTHER" id="PTHR43033">
    <property type="entry name" value="TRNA(ILE)-LYSIDINE SYNTHASE-RELATED"/>
    <property type="match status" value="1"/>
</dbReference>
<dbReference type="GO" id="GO:0032267">
    <property type="term" value="F:tRNA(Ile)-lysidine synthase activity"/>
    <property type="evidence" value="ECO:0007669"/>
    <property type="project" value="UniProtKB-EC"/>
</dbReference>
<dbReference type="SMART" id="SM00977">
    <property type="entry name" value="TilS_C"/>
    <property type="match status" value="1"/>
</dbReference>
<dbReference type="PANTHER" id="PTHR43033:SF1">
    <property type="entry name" value="TRNA(ILE)-LYSIDINE SYNTHASE-RELATED"/>
    <property type="match status" value="1"/>
</dbReference>
<dbReference type="Pfam" id="PF09179">
    <property type="entry name" value="TilS"/>
    <property type="match status" value="1"/>
</dbReference>
<dbReference type="Pfam" id="PF01171">
    <property type="entry name" value="ATP_bind_3"/>
    <property type="match status" value="1"/>
</dbReference>
<dbReference type="HAMAP" id="MF_01161">
    <property type="entry name" value="tRNA_Ile_lys_synt"/>
    <property type="match status" value="1"/>
</dbReference>
<dbReference type="CDD" id="cd01992">
    <property type="entry name" value="TilS_N"/>
    <property type="match status" value="1"/>
</dbReference>
<evidence type="ECO:0000313" key="11">
    <source>
        <dbReference type="Proteomes" id="UP000663570"/>
    </source>
</evidence>
<comment type="subcellular location">
    <subcellularLocation>
        <location evidence="1 8">Cytoplasm</location>
    </subcellularLocation>
</comment>
<evidence type="ECO:0000259" key="9">
    <source>
        <dbReference type="SMART" id="SM00977"/>
    </source>
</evidence>
<dbReference type="EC" id="6.3.4.19" evidence="8"/>
<dbReference type="Gene3D" id="1.20.59.20">
    <property type="match status" value="1"/>
</dbReference>
<dbReference type="NCBIfam" id="TIGR02432">
    <property type="entry name" value="lysidine_TilS_N"/>
    <property type="match status" value="1"/>
</dbReference>
<evidence type="ECO:0000313" key="10">
    <source>
        <dbReference type="EMBL" id="QSI75924.1"/>
    </source>
</evidence>
<feature type="domain" description="Lysidine-tRNA(Ile) synthetase C-terminal" evidence="9">
    <location>
        <begin position="370"/>
        <end position="439"/>
    </location>
</feature>
<keyword evidence="2 8" id="KW-0963">Cytoplasm</keyword>